<keyword evidence="6" id="KW-1185">Reference proteome</keyword>
<keyword evidence="1" id="KW-0863">Zinc-finger</keyword>
<keyword evidence="1" id="KW-0862">Zinc</keyword>
<dbReference type="InterPro" id="IPR036691">
    <property type="entry name" value="Endo/exonu/phosph_ase_sf"/>
</dbReference>
<dbReference type="GO" id="GO:0003676">
    <property type="term" value="F:nucleic acid binding"/>
    <property type="evidence" value="ECO:0007669"/>
    <property type="project" value="InterPro"/>
</dbReference>
<feature type="compositionally biased region" description="Low complexity" evidence="2">
    <location>
        <begin position="307"/>
        <end position="337"/>
    </location>
</feature>
<evidence type="ECO:0000256" key="2">
    <source>
        <dbReference type="SAM" id="MobiDB-lite"/>
    </source>
</evidence>
<feature type="domain" description="Reverse transcriptase" evidence="4">
    <location>
        <begin position="894"/>
        <end position="1175"/>
    </location>
</feature>
<evidence type="ECO:0008006" key="7">
    <source>
        <dbReference type="Google" id="ProtNLM"/>
    </source>
</evidence>
<reference evidence="5 6" key="1">
    <citation type="journal article" date="2021" name="Commun. Biol.">
        <title>The genome of Shorea leprosula (Dipterocarpaceae) highlights the ecological relevance of drought in aseasonal tropical rainforests.</title>
        <authorList>
            <person name="Ng K.K.S."/>
            <person name="Kobayashi M.J."/>
            <person name="Fawcett J.A."/>
            <person name="Hatakeyama M."/>
            <person name="Paape T."/>
            <person name="Ng C.H."/>
            <person name="Ang C.C."/>
            <person name="Tnah L.H."/>
            <person name="Lee C.T."/>
            <person name="Nishiyama T."/>
            <person name="Sese J."/>
            <person name="O'Brien M.J."/>
            <person name="Copetti D."/>
            <person name="Mohd Noor M.I."/>
            <person name="Ong R.C."/>
            <person name="Putra M."/>
            <person name="Sireger I.Z."/>
            <person name="Indrioko S."/>
            <person name="Kosugi Y."/>
            <person name="Izuno A."/>
            <person name="Isagi Y."/>
            <person name="Lee S.L."/>
            <person name="Shimizu K.K."/>
        </authorList>
    </citation>
    <scope>NUCLEOTIDE SEQUENCE [LARGE SCALE GENOMIC DNA]</scope>
    <source>
        <strain evidence="5">214</strain>
    </source>
</reference>
<feature type="domain" description="CCHC-type" evidence="3">
    <location>
        <begin position="290"/>
        <end position="303"/>
    </location>
</feature>
<gene>
    <name evidence="5" type="ORF">SLEP1_g33394</name>
</gene>
<dbReference type="InterPro" id="IPR043502">
    <property type="entry name" value="DNA/RNA_pol_sf"/>
</dbReference>
<dbReference type="InterPro" id="IPR000477">
    <property type="entry name" value="RT_dom"/>
</dbReference>
<proteinExistence type="predicted"/>
<feature type="region of interest" description="Disordered" evidence="2">
    <location>
        <begin position="305"/>
        <end position="342"/>
    </location>
</feature>
<dbReference type="CDD" id="cd01650">
    <property type="entry name" value="RT_nLTR_like"/>
    <property type="match status" value="1"/>
</dbReference>
<evidence type="ECO:0000259" key="3">
    <source>
        <dbReference type="PROSITE" id="PS50158"/>
    </source>
</evidence>
<dbReference type="PANTHER" id="PTHR33116:SF70">
    <property type="entry name" value="NON-LTR RETROELEMENT REVERSE TRANSCRIPTASE-LIKE PROTEIN"/>
    <property type="match status" value="1"/>
</dbReference>
<feature type="region of interest" description="Disordered" evidence="2">
    <location>
        <begin position="1"/>
        <end position="48"/>
    </location>
</feature>
<dbReference type="EMBL" id="BPVZ01000063">
    <property type="protein sequence ID" value="GKV23692.1"/>
    <property type="molecule type" value="Genomic_DNA"/>
</dbReference>
<dbReference type="PROSITE" id="PS50158">
    <property type="entry name" value="ZF_CCHC"/>
    <property type="match status" value="1"/>
</dbReference>
<evidence type="ECO:0000313" key="5">
    <source>
        <dbReference type="EMBL" id="GKV23692.1"/>
    </source>
</evidence>
<dbReference type="PROSITE" id="PS50878">
    <property type="entry name" value="RT_POL"/>
    <property type="match status" value="1"/>
</dbReference>
<dbReference type="Proteomes" id="UP001054252">
    <property type="component" value="Unassembled WGS sequence"/>
</dbReference>
<dbReference type="GO" id="GO:0008270">
    <property type="term" value="F:zinc ion binding"/>
    <property type="evidence" value="ECO:0007669"/>
    <property type="project" value="UniProtKB-KW"/>
</dbReference>
<dbReference type="InterPro" id="IPR025558">
    <property type="entry name" value="DUF4283"/>
</dbReference>
<dbReference type="InterPro" id="IPR001878">
    <property type="entry name" value="Znf_CCHC"/>
</dbReference>
<dbReference type="Pfam" id="PF00078">
    <property type="entry name" value="RVT_1"/>
    <property type="match status" value="1"/>
</dbReference>
<protein>
    <recommendedName>
        <fullName evidence="7">Reverse transcriptase domain-containing protein</fullName>
    </recommendedName>
</protein>
<dbReference type="Gene3D" id="3.60.10.10">
    <property type="entry name" value="Endonuclease/exonuclease/phosphatase"/>
    <property type="match status" value="1"/>
</dbReference>
<evidence type="ECO:0000256" key="1">
    <source>
        <dbReference type="PROSITE-ProRule" id="PRU00047"/>
    </source>
</evidence>
<keyword evidence="1" id="KW-0479">Metal-binding</keyword>
<evidence type="ECO:0000259" key="4">
    <source>
        <dbReference type="PROSITE" id="PS50878"/>
    </source>
</evidence>
<dbReference type="PANTHER" id="PTHR33116">
    <property type="entry name" value="REVERSE TRANSCRIPTASE ZINC-BINDING DOMAIN-CONTAINING PROTEIN-RELATED-RELATED"/>
    <property type="match status" value="1"/>
</dbReference>
<dbReference type="SUPFAM" id="SSF56219">
    <property type="entry name" value="DNase I-like"/>
    <property type="match status" value="1"/>
</dbReference>
<feature type="compositionally biased region" description="Polar residues" evidence="2">
    <location>
        <begin position="393"/>
        <end position="407"/>
    </location>
</feature>
<dbReference type="SUPFAM" id="SSF56672">
    <property type="entry name" value="DNA/RNA polymerases"/>
    <property type="match status" value="1"/>
</dbReference>
<feature type="region of interest" description="Disordered" evidence="2">
    <location>
        <begin position="365"/>
        <end position="407"/>
    </location>
</feature>
<accession>A0AAV5KGG3</accession>
<organism evidence="5 6">
    <name type="scientific">Rubroshorea leprosula</name>
    <dbReference type="NCBI Taxonomy" id="152421"/>
    <lineage>
        <taxon>Eukaryota</taxon>
        <taxon>Viridiplantae</taxon>
        <taxon>Streptophyta</taxon>
        <taxon>Embryophyta</taxon>
        <taxon>Tracheophyta</taxon>
        <taxon>Spermatophyta</taxon>
        <taxon>Magnoliopsida</taxon>
        <taxon>eudicotyledons</taxon>
        <taxon>Gunneridae</taxon>
        <taxon>Pentapetalae</taxon>
        <taxon>rosids</taxon>
        <taxon>malvids</taxon>
        <taxon>Malvales</taxon>
        <taxon>Dipterocarpaceae</taxon>
        <taxon>Rubroshorea</taxon>
    </lineage>
</organism>
<evidence type="ECO:0000313" key="6">
    <source>
        <dbReference type="Proteomes" id="UP001054252"/>
    </source>
</evidence>
<sequence length="1451" mass="162539">MAFESALSPDPPPSAEEDDSLARSTKRIKDDLSPPPFSNADPPNPVVAPSVQKTFKDMLIDGNVEFSPSTITLEELMAAGSKVPSQAPMMANDALGTLKKPIPKAYIPQEIWQRLCVPWKNSLIIKLLGKRINYHLLSSRLSREWQTEGEFTVIDIGQGYYVAKFSSSDDCSRVLTGGPYKFFDHYLAVQPWEPNFQPSRAKLPKTAVWVHLYGVPVECFHEAAVLYLGNKLGRAIKVDKTTLLATRGEFARVCVEVDLNESLPSMIDLDLEGLPQSLILVKYEGLHKICFECGEFGHKKEACHYRQPQTQPQPATASASSQQSGRSSSIARSSPKSSAEREDIPVLVDNCMTYGSWMVAKRKPRKIAQKQNSHGDNIPIPSKGHGIEKGGNISKSSGPPKSVNQEQNINTNNRFGVIALEEETLVEMPHLGAPDSGISVKSPSQVFRPVSTVSQMENAVNSTNLPGLDPTPLFSGESSEHGLGGLWLCWKTSVQLSVIFSTSQAIHCSVCFRGDNIFLTFGYVRPTEAYKTEFWKHMLDWKEGHSGAWVLIGDFNDVASSEEISPRTTTIFNRAQRFRNRMASCGLMEMETLGCKFTWCRTRGGRVVLRERLDRVLINSDCQHRLQGAKAFNLPRTCSDHHPILLSLDTVASHSPINKPARFEAAWLSRPEFSTVFTQAWSQHANHLSAAINATGEACLSWGKSVFENIYRKKRLLKARITGIQNSPRYSTSSWLQRLEVSLLGEYQQVLYEEELLWFQKSRVDWIASGDRNTSFYHMSTMVRRNKNKIGALKIGGEWIMDSFALQTHVKTFFEELFARKETVPLLEDLSAYQPIISDADHASLLQLATLEEVQKALFSMKGLKSPGPDGISALFYQRHWDTVAGTFLEFVNQALLTGVFEPSLTKAYVALIPKEDSPDSIQKFRPISLLNVAYKVLSKIIVNRLRPHLQELVGPWQSSFVASRSTVDNIILTQEAVHSMNRLKGRKGAMMLKIDLHKAFDSVDWGFLQQVLLEFNIPHQLVKLIMFSVTSVQLGILWNGEPLPFFRPQRGLRQGDPLSPYLFILVMERLAHMIQKRVASRTWQPFKLSRGGVSLSHLFFADDLMLFAQASTAQLDIIMDCLNQFAKSSGLVLNLQKSKLFFSPNVHSAVANSLSARCDIPLTSNLGTYLGIPITHTRHSHKNYGYILEKVQRRLSNWKSANLSLAGRKILVQSVTASIPTYTMQTTLLPKTTCDSIDRLNRDFLWGSNSEGRKPHLVNWEVVCSEKKQGGLGLRSAWENNQAFVAKLGWRLLKGDKALWCKAIQTKYLRGLSPLNAKANPRCSFIWRGILQCCPLLQQGVRWRVETSEGINFWHDNWVGNAPLINVSGEGPIDSSLLLADVINSDGEWDLDFLHTLVPVEIVEIIRAIPLSRNLQLTDSIFWAGSMDGSFTVRANSNVHMAFGEREGSH</sequence>
<feature type="compositionally biased region" description="Pro residues" evidence="2">
    <location>
        <begin position="33"/>
        <end position="46"/>
    </location>
</feature>
<comment type="caution">
    <text evidence="5">The sequence shown here is derived from an EMBL/GenBank/DDBJ whole genome shotgun (WGS) entry which is preliminary data.</text>
</comment>
<name>A0AAV5KGG3_9ROSI</name>
<dbReference type="Pfam" id="PF14111">
    <property type="entry name" value="DUF4283"/>
    <property type="match status" value="1"/>
</dbReference>